<keyword evidence="4" id="KW-0378">Hydrolase</keyword>
<evidence type="ECO:0000256" key="6">
    <source>
        <dbReference type="SAM" id="SignalP"/>
    </source>
</evidence>
<dbReference type="GO" id="GO:0004560">
    <property type="term" value="F:alpha-L-fucosidase activity"/>
    <property type="evidence" value="ECO:0007669"/>
    <property type="project" value="InterPro"/>
</dbReference>
<dbReference type="EMBL" id="QLLN01000007">
    <property type="protein sequence ID" value="RAJ07997.1"/>
    <property type="molecule type" value="Genomic_DNA"/>
</dbReference>
<dbReference type="Pfam" id="PF01120">
    <property type="entry name" value="Alpha_L_fucos"/>
    <property type="match status" value="1"/>
</dbReference>
<protein>
    <recommendedName>
        <fullName evidence="2">alpha-L-fucosidase</fullName>
        <ecNumber evidence="2">3.2.1.51</ecNumber>
    </recommendedName>
</protein>
<dbReference type="Gene3D" id="2.60.120.260">
    <property type="entry name" value="Galactose-binding domain-like"/>
    <property type="match status" value="1"/>
</dbReference>
<dbReference type="Proteomes" id="UP000249696">
    <property type="component" value="Unassembled WGS sequence"/>
</dbReference>
<evidence type="ECO:0000259" key="7">
    <source>
        <dbReference type="Pfam" id="PF01120"/>
    </source>
</evidence>
<organism evidence="8 9">
    <name type="scientific">Arenibacter echinorum</name>
    <dbReference type="NCBI Taxonomy" id="440515"/>
    <lineage>
        <taxon>Bacteria</taxon>
        <taxon>Pseudomonadati</taxon>
        <taxon>Bacteroidota</taxon>
        <taxon>Flavobacteriia</taxon>
        <taxon>Flavobacteriales</taxon>
        <taxon>Flavobacteriaceae</taxon>
        <taxon>Arenibacter</taxon>
    </lineage>
</organism>
<comment type="similarity">
    <text evidence="1">Belongs to the glycosyl hydrolase 29 family.</text>
</comment>
<evidence type="ECO:0000313" key="9">
    <source>
        <dbReference type="Proteomes" id="UP000249696"/>
    </source>
</evidence>
<evidence type="ECO:0000256" key="4">
    <source>
        <dbReference type="ARBA" id="ARBA00022801"/>
    </source>
</evidence>
<dbReference type="AlphaFoldDB" id="A0A327R273"/>
<name>A0A327R273_9FLAO</name>
<dbReference type="GO" id="GO:0005975">
    <property type="term" value="P:carbohydrate metabolic process"/>
    <property type="evidence" value="ECO:0007669"/>
    <property type="project" value="InterPro"/>
</dbReference>
<feature type="signal peptide" evidence="6">
    <location>
        <begin position="1"/>
        <end position="22"/>
    </location>
</feature>
<keyword evidence="5" id="KW-0326">Glycosidase</keyword>
<dbReference type="Gene3D" id="3.20.20.80">
    <property type="entry name" value="Glycosidases"/>
    <property type="match status" value="1"/>
</dbReference>
<feature type="domain" description="Glycoside hydrolase family 29 N-terminal" evidence="7">
    <location>
        <begin position="246"/>
        <end position="414"/>
    </location>
</feature>
<dbReference type="SUPFAM" id="SSF51445">
    <property type="entry name" value="(Trans)glycosidases"/>
    <property type="match status" value="1"/>
</dbReference>
<sequence>MKRYIKSTIGLCLLSLLFISHKSVNDNTVIKLNSDEFNVLMGHQGSLEGSIKYGPNKGNGFSEKDNDIVYGFTDVNDKITWTVEVPETADYLVAIQYTGKEFQGQTPDCTVEIISNGKVLSTALRGLTQYNESRKVAGTRQWFDEVIPLKKGINTITFHFSEISSKQIKAAKEELDNGIPPKSSASIAVKDIALVRPKVWNAMKVRAKELKPDLSWMRDGKYGLFIHWSLFTYPLYGDKQAFETFEWGVNTFDVDVFADLVAETGASWVTFTTCHGMQMFPAPIKTLEKVLPGRTTERDLIADLAEALNKRDIKLLLYYNMSPRGELAAKLGIEENPDKWFQYLNDFAREVSLRYGKSIAGWGYIDSSFSAYVMNMPWEKYYRSLKAGNPDAVVAISSHWWAQYSPFNDLQTSDSGGSLNNPLDKKLFEEGGRYEGLQEHSSFVLDGSWFPKEPFNGIIRRDSNSKGGPTFSEQEYLDYFHKMAKANVPVTVNMLITQDVTRDQPFVNPKSLEFMKKVKIALGK</sequence>
<dbReference type="OrthoDB" id="1392315at2"/>
<evidence type="ECO:0000313" key="8">
    <source>
        <dbReference type="EMBL" id="RAJ07997.1"/>
    </source>
</evidence>
<accession>A0A327R273</accession>
<evidence type="ECO:0000256" key="5">
    <source>
        <dbReference type="ARBA" id="ARBA00023295"/>
    </source>
</evidence>
<keyword evidence="3 6" id="KW-0732">Signal</keyword>
<feature type="chain" id="PRO_5016381666" description="alpha-L-fucosidase" evidence="6">
    <location>
        <begin position="23"/>
        <end position="524"/>
    </location>
</feature>
<dbReference type="SMART" id="SM00812">
    <property type="entry name" value="Alpha_L_fucos"/>
    <property type="match status" value="1"/>
</dbReference>
<reference evidence="8 9" key="1">
    <citation type="submission" date="2018-06" db="EMBL/GenBank/DDBJ databases">
        <title>Genomic Encyclopedia of Archaeal and Bacterial Type Strains, Phase II (KMG-II): from individual species to whole genera.</title>
        <authorList>
            <person name="Goeker M."/>
        </authorList>
    </citation>
    <scope>NUCLEOTIDE SEQUENCE [LARGE SCALE GENOMIC DNA]</scope>
    <source>
        <strain evidence="8 9">DSM 23522</strain>
    </source>
</reference>
<evidence type="ECO:0000256" key="1">
    <source>
        <dbReference type="ARBA" id="ARBA00007951"/>
    </source>
</evidence>
<dbReference type="EC" id="3.2.1.51" evidence="2"/>
<proteinExistence type="inferred from homology"/>
<evidence type="ECO:0000256" key="2">
    <source>
        <dbReference type="ARBA" id="ARBA00012662"/>
    </source>
</evidence>
<dbReference type="InterPro" id="IPR017853">
    <property type="entry name" value="GH"/>
</dbReference>
<keyword evidence="9" id="KW-1185">Reference proteome</keyword>
<comment type="caution">
    <text evidence="8">The sequence shown here is derived from an EMBL/GenBank/DDBJ whole genome shotgun (WGS) entry which is preliminary data.</text>
</comment>
<gene>
    <name evidence="8" type="ORF">LV92_03560</name>
</gene>
<dbReference type="InterPro" id="IPR057739">
    <property type="entry name" value="Glyco_hydro_29_N"/>
</dbReference>
<dbReference type="RefSeq" id="WP_111624915.1">
    <property type="nucleotide sequence ID" value="NZ_QLLN01000007.1"/>
</dbReference>
<evidence type="ECO:0000256" key="3">
    <source>
        <dbReference type="ARBA" id="ARBA00022729"/>
    </source>
</evidence>
<dbReference type="InterPro" id="IPR000933">
    <property type="entry name" value="Glyco_hydro_29"/>
</dbReference>